<organism evidence="2 3">
    <name type="scientific">Desulfotignum balticum</name>
    <dbReference type="NCBI Taxonomy" id="115781"/>
    <lineage>
        <taxon>Bacteria</taxon>
        <taxon>Pseudomonadati</taxon>
        <taxon>Thermodesulfobacteriota</taxon>
        <taxon>Desulfobacteria</taxon>
        <taxon>Desulfobacterales</taxon>
        <taxon>Desulfobacteraceae</taxon>
        <taxon>Desulfotignum</taxon>
    </lineage>
</organism>
<proteinExistence type="predicted"/>
<accession>A0A931CUH6</accession>
<evidence type="ECO:0000313" key="2">
    <source>
        <dbReference type="EMBL" id="MBG0779300.1"/>
    </source>
</evidence>
<dbReference type="SUPFAM" id="SSF53850">
    <property type="entry name" value="Periplasmic binding protein-like II"/>
    <property type="match status" value="1"/>
</dbReference>
<dbReference type="InterPro" id="IPR011852">
    <property type="entry name" value="TRAP_TAXI"/>
</dbReference>
<dbReference type="PANTHER" id="PTHR42941">
    <property type="entry name" value="SLL1037 PROTEIN"/>
    <property type="match status" value="1"/>
</dbReference>
<dbReference type="AlphaFoldDB" id="A0A931CUH6"/>
<dbReference type="PANTHER" id="PTHR42941:SF1">
    <property type="entry name" value="SLL1037 PROTEIN"/>
    <property type="match status" value="1"/>
</dbReference>
<evidence type="ECO:0000256" key="1">
    <source>
        <dbReference type="SAM" id="SignalP"/>
    </source>
</evidence>
<feature type="chain" id="PRO_5036698147" evidence="1">
    <location>
        <begin position="27"/>
        <end position="326"/>
    </location>
</feature>
<dbReference type="Proteomes" id="UP000706172">
    <property type="component" value="Unassembled WGS sequence"/>
</dbReference>
<gene>
    <name evidence="2" type="ORF">H0S81_05175</name>
</gene>
<evidence type="ECO:0000313" key="3">
    <source>
        <dbReference type="Proteomes" id="UP000706172"/>
    </source>
</evidence>
<keyword evidence="1" id="KW-0732">Signal</keyword>
<dbReference type="NCBIfam" id="TIGR02122">
    <property type="entry name" value="TRAP_TAXI"/>
    <property type="match status" value="1"/>
</dbReference>
<comment type="caution">
    <text evidence="2">The sequence shown here is derived from an EMBL/GenBank/DDBJ whole genome shotgun (WGS) entry which is preliminary data.</text>
</comment>
<protein>
    <submittedName>
        <fullName evidence="2">TAXI family TRAP transporter solute-binding subunit</fullName>
    </submittedName>
</protein>
<dbReference type="EMBL" id="JACCQK010000271">
    <property type="protein sequence ID" value="MBG0779300.1"/>
    <property type="molecule type" value="Genomic_DNA"/>
</dbReference>
<reference evidence="2" key="1">
    <citation type="submission" date="2020-07" db="EMBL/GenBank/DDBJ databases">
        <title>Severe corrosion of carbon steel in oil field produced water can be linked to methanogenic archaea containing a special type of NiFe hydrogenase.</title>
        <authorList>
            <person name="Lahme S."/>
            <person name="Mand J."/>
            <person name="Longwell J."/>
            <person name="Smith R."/>
            <person name="Enning D."/>
        </authorList>
    </citation>
    <scope>NUCLEOTIDE SEQUENCE</scope>
    <source>
        <strain evidence="2">MIC098Bin6</strain>
    </source>
</reference>
<feature type="signal peptide" evidence="1">
    <location>
        <begin position="1"/>
        <end position="26"/>
    </location>
</feature>
<sequence length="326" mass="35191">MKRLLVLAITTFFGMVLFFGSAPVQAEQTFVTIGTGGVTGVYYPTGGAIARLVNKDRKVHGIRASVESTGGSVYNLNTIRAGELDMAVAQSDWQYHAYHGTKGTPFESAGPDKDLRAVFSVHPEPFTVVARKDSGIKTFTDLKGKRVNVGNPGSGQRGTMEVVMEALGWTMDDFKLASELKPAEQSAALCDNKIDTIIYTVGHPSGSIQEATTSCDSILVPVEGPAIDKLVAENAYYRKAIIPGGMYRGTDTDTVTFGVGATFVSSAKVPEDVIYQVVKAVFDNFDQFKKLHPAFEVLKKEEMIQDGLSAPLHDGAVKYYKEAGLM</sequence>
<dbReference type="Gene3D" id="3.40.190.10">
    <property type="entry name" value="Periplasmic binding protein-like II"/>
    <property type="match status" value="2"/>
</dbReference>
<dbReference type="Pfam" id="PF16868">
    <property type="entry name" value="NMT1_3"/>
    <property type="match status" value="1"/>
</dbReference>
<name>A0A931CUH6_9BACT</name>
<dbReference type="CDD" id="cd13568">
    <property type="entry name" value="PBP2_TAXI_TRAP_like_3"/>
    <property type="match status" value="1"/>
</dbReference>